<dbReference type="InterPro" id="IPR008991">
    <property type="entry name" value="Translation_prot_SH3-like_sf"/>
</dbReference>
<accession>A0A7U0J5R6</accession>
<organism evidence="1 2">
    <name type="scientific">Streptomyces phage MeganTheeKilla</name>
    <dbReference type="NCBI Taxonomy" id="2801897"/>
    <lineage>
        <taxon>Viruses</taxon>
        <taxon>Duplodnaviria</taxon>
        <taxon>Heunggongvirae</taxon>
        <taxon>Uroviricota</taxon>
        <taxon>Caudoviricetes</taxon>
        <taxon>Stanwilliamsviridae</taxon>
        <taxon>Loccivirinae</taxon>
        <taxon>Gilsonvirus</taxon>
        <taxon>Gilsonvirus gilson</taxon>
    </lineage>
</organism>
<dbReference type="SUPFAM" id="SSF50104">
    <property type="entry name" value="Translation proteins SH3-like domain"/>
    <property type="match status" value="1"/>
</dbReference>
<dbReference type="PROSITE" id="PS01108">
    <property type="entry name" value="RIBOSOMAL_L24"/>
    <property type="match status" value="1"/>
</dbReference>
<dbReference type="EMBL" id="MW435853">
    <property type="protein sequence ID" value="QQV92503.1"/>
    <property type="molecule type" value="Genomic_DNA"/>
</dbReference>
<dbReference type="Proteomes" id="UP000596355">
    <property type="component" value="Segment"/>
</dbReference>
<evidence type="ECO:0008006" key="3">
    <source>
        <dbReference type="Google" id="ProtNLM"/>
    </source>
</evidence>
<gene>
    <name evidence="1" type="primary">157</name>
    <name evidence="1" type="ORF">SEA_MEGANTHEEKILLA_157</name>
</gene>
<sequence>MKLPHYISRKSWSQGDRVVVAVGQHKGKHGTVKLFATKHNYLVLLDGEERPRQFHKGALDPEK</sequence>
<name>A0A7U0J5R6_9CAUD</name>
<dbReference type="GO" id="GO:0003735">
    <property type="term" value="F:structural constituent of ribosome"/>
    <property type="evidence" value="ECO:0007669"/>
    <property type="project" value="InterPro"/>
</dbReference>
<evidence type="ECO:0000313" key="1">
    <source>
        <dbReference type="EMBL" id="QQV92503.1"/>
    </source>
</evidence>
<protein>
    <recommendedName>
        <fullName evidence="3">KOW domain-containing protein</fullName>
    </recommendedName>
</protein>
<evidence type="ECO:0000313" key="2">
    <source>
        <dbReference type="Proteomes" id="UP000596355"/>
    </source>
</evidence>
<dbReference type="InterPro" id="IPR005825">
    <property type="entry name" value="Ribosomal_uL24_CS"/>
</dbReference>
<proteinExistence type="predicted"/>
<reference evidence="1 2" key="1">
    <citation type="submission" date="2021-01" db="EMBL/GenBank/DDBJ databases">
        <authorList>
            <person name="Olabode J."/>
            <person name="Purtell M.C."/>
            <person name="Talati K."/>
            <person name="Shaffer C.D."/>
            <person name="Weston-Hafer K.A."/>
            <person name="Garlena R.A."/>
            <person name="Russell D.A."/>
            <person name="Pope W.H."/>
            <person name="Jacobs-Sera D."/>
            <person name="Hatfull G.F."/>
        </authorList>
    </citation>
    <scope>NUCLEOTIDE SEQUENCE [LARGE SCALE GENOMIC DNA]</scope>
</reference>